<evidence type="ECO:0000313" key="2">
    <source>
        <dbReference type="EMBL" id="KAB8038001.1"/>
    </source>
</evidence>
<accession>A0A6N6VUY1</accession>
<feature type="signal peptide" evidence="1">
    <location>
        <begin position="1"/>
        <end position="22"/>
    </location>
</feature>
<dbReference type="RefSeq" id="WP_153421079.1">
    <property type="nucleotide sequence ID" value="NZ_WFLM01000004.1"/>
</dbReference>
<keyword evidence="1" id="KW-0732">Signal</keyword>
<keyword evidence="3" id="KW-1185">Reference proteome</keyword>
<dbReference type="Proteomes" id="UP000437748">
    <property type="component" value="Unassembled WGS sequence"/>
</dbReference>
<gene>
    <name evidence="2" type="ORF">GCL60_12580</name>
</gene>
<dbReference type="EMBL" id="WFLM01000004">
    <property type="protein sequence ID" value="KAB8038001.1"/>
    <property type="molecule type" value="Genomic_DNA"/>
</dbReference>
<dbReference type="AlphaFoldDB" id="A0A6N6VUY1"/>
<evidence type="ECO:0008006" key="4">
    <source>
        <dbReference type="Google" id="ProtNLM"/>
    </source>
</evidence>
<sequence length="101" mass="10968">MKVKVTLSCLFFLLLIIGCSKTDQSNSSSNNYYYNSWSCLNGTACINTLGHNTGSAGPFCSFSSCQSWAATNVQIYSNNSSYCGQSANYTIYYQPTSASCI</sequence>
<evidence type="ECO:0000313" key="3">
    <source>
        <dbReference type="Proteomes" id="UP000437748"/>
    </source>
</evidence>
<reference evidence="2 3" key="1">
    <citation type="submission" date="2019-10" db="EMBL/GenBank/DDBJ databases">
        <title>New species of Slilvanegrellaceae.</title>
        <authorList>
            <person name="Pitt A."/>
            <person name="Hahn M.W."/>
        </authorList>
    </citation>
    <scope>NUCLEOTIDE SEQUENCE [LARGE SCALE GENOMIC DNA]</scope>
    <source>
        <strain evidence="2 3">SP-Ram-0.45-NSY-1</strain>
    </source>
</reference>
<organism evidence="2 3">
    <name type="scientific">Silvanigrella paludirubra</name>
    <dbReference type="NCBI Taxonomy" id="2499159"/>
    <lineage>
        <taxon>Bacteria</taxon>
        <taxon>Pseudomonadati</taxon>
        <taxon>Bdellovibrionota</taxon>
        <taxon>Oligoflexia</taxon>
        <taxon>Silvanigrellales</taxon>
        <taxon>Silvanigrellaceae</taxon>
        <taxon>Silvanigrella</taxon>
    </lineage>
</organism>
<feature type="chain" id="PRO_5027058769" description="Lipoprotein" evidence="1">
    <location>
        <begin position="23"/>
        <end position="101"/>
    </location>
</feature>
<proteinExistence type="predicted"/>
<name>A0A6N6VUY1_9BACT</name>
<protein>
    <recommendedName>
        <fullName evidence="4">Lipoprotein</fullName>
    </recommendedName>
</protein>
<dbReference type="PROSITE" id="PS51257">
    <property type="entry name" value="PROKAR_LIPOPROTEIN"/>
    <property type="match status" value="1"/>
</dbReference>
<comment type="caution">
    <text evidence="2">The sequence shown here is derived from an EMBL/GenBank/DDBJ whole genome shotgun (WGS) entry which is preliminary data.</text>
</comment>
<evidence type="ECO:0000256" key="1">
    <source>
        <dbReference type="SAM" id="SignalP"/>
    </source>
</evidence>